<feature type="chain" id="PRO_5045991028" evidence="1">
    <location>
        <begin position="23"/>
        <end position="323"/>
    </location>
</feature>
<sequence length="323" mass="36018">MRLFTRFAAGLLFSTLALPAAAQSFTDPASYNNAIVNEQVDLLKKNLRYISKAAHSENDRKIENRRLEVVEQNKVAVANVQRMPAAYKGNSELRASALTAFKTMLDVYSADYKKVNALASTRTESFEAMQRYFDAQEEAEKKLAVVDDSVNAAQKRFAKQFGMSIESSKESARLAEYTRQVSAVNKYQHQVFLPYFRVQKASAKLTDALNAQDAAAFEAARATLATEAEKSAAELAAVPAFRGKDVAYRNAARDLANLYVVMCAKQFVQIAELLKNKDRLTKVDAQTINANINAYNTQNQKYNEAYNKTSAAFMDTYVPVMND</sequence>
<name>A0ABS0I0A8_9BACT</name>
<reference evidence="2 3" key="1">
    <citation type="submission" date="2020-11" db="EMBL/GenBank/DDBJ databases">
        <authorList>
            <person name="Kim M.K."/>
        </authorList>
    </citation>
    <scope>NUCLEOTIDE SEQUENCE [LARGE SCALE GENOMIC DNA]</scope>
    <source>
        <strain evidence="2 3">BT662</strain>
    </source>
</reference>
<keyword evidence="1" id="KW-0732">Signal</keyword>
<evidence type="ECO:0000313" key="3">
    <source>
        <dbReference type="Proteomes" id="UP000618931"/>
    </source>
</evidence>
<protein>
    <submittedName>
        <fullName evidence="2">Uncharacterized protein</fullName>
    </submittedName>
</protein>
<dbReference type="Proteomes" id="UP000618931">
    <property type="component" value="Unassembled WGS sequence"/>
</dbReference>
<feature type="signal peptide" evidence="1">
    <location>
        <begin position="1"/>
        <end position="22"/>
    </location>
</feature>
<dbReference type="EMBL" id="JADQDM010000002">
    <property type="protein sequence ID" value="MBF9220388.1"/>
    <property type="molecule type" value="Genomic_DNA"/>
</dbReference>
<organism evidence="2 3">
    <name type="scientific">Hymenobacter ruricola</name>
    <dbReference type="NCBI Taxonomy" id="2791023"/>
    <lineage>
        <taxon>Bacteria</taxon>
        <taxon>Pseudomonadati</taxon>
        <taxon>Bacteroidota</taxon>
        <taxon>Cytophagia</taxon>
        <taxon>Cytophagales</taxon>
        <taxon>Hymenobacteraceae</taxon>
        <taxon>Hymenobacter</taxon>
    </lineage>
</organism>
<gene>
    <name evidence="2" type="ORF">I2H31_04665</name>
</gene>
<dbReference type="RefSeq" id="WP_196291847.1">
    <property type="nucleotide sequence ID" value="NZ_JADQDM010000002.1"/>
</dbReference>
<evidence type="ECO:0000256" key="1">
    <source>
        <dbReference type="SAM" id="SignalP"/>
    </source>
</evidence>
<comment type="caution">
    <text evidence="2">The sequence shown here is derived from an EMBL/GenBank/DDBJ whole genome shotgun (WGS) entry which is preliminary data.</text>
</comment>
<accession>A0ABS0I0A8</accession>
<proteinExistence type="predicted"/>
<evidence type="ECO:0000313" key="2">
    <source>
        <dbReference type="EMBL" id="MBF9220388.1"/>
    </source>
</evidence>
<keyword evidence="3" id="KW-1185">Reference proteome</keyword>